<dbReference type="RefSeq" id="WP_061611757.1">
    <property type="nucleotide sequence ID" value="NZ_JEMA01000918.1"/>
</dbReference>
<dbReference type="AlphaFoldDB" id="A0A150Q8N3"/>
<evidence type="ECO:0000256" key="1">
    <source>
        <dbReference type="SAM" id="MobiDB-lite"/>
    </source>
</evidence>
<dbReference type="PANTHER" id="PTHR38593:SF1">
    <property type="entry name" value="BLR2558 PROTEIN"/>
    <property type="match status" value="1"/>
</dbReference>
<dbReference type="Proteomes" id="UP000075260">
    <property type="component" value="Unassembled WGS sequence"/>
</dbReference>
<feature type="domain" description="DUF4142" evidence="3">
    <location>
        <begin position="71"/>
        <end position="211"/>
    </location>
</feature>
<feature type="chain" id="PRO_5007566392" description="DUF4142 domain-containing protein" evidence="2">
    <location>
        <begin position="28"/>
        <end position="227"/>
    </location>
</feature>
<feature type="signal peptide" evidence="2">
    <location>
        <begin position="1"/>
        <end position="27"/>
    </location>
</feature>
<dbReference type="InterPro" id="IPR025419">
    <property type="entry name" value="DUF4142"/>
</dbReference>
<gene>
    <name evidence="4" type="ORF">BE15_46850</name>
</gene>
<sequence length="227" mass="25495">MMRHHFKHRLAVLAALAASVVGSSAHASGRGGYAQQRAQLSPQQQVSQQQVSQQQVGQQQTRPQRPQIQGSDGALAAVISASNQLEITQAMIGRRQARSREVKDFAREMLESHSQSERRLGALLVRLRIKMEPTRVSSMLVGHSSLVAAYLRRRPAREFDQAFMATQVMTHRYTLRMLDEQLIPKARNESLKQELQRMRGEVVTHLARARSIQASLAKQQTASEQGR</sequence>
<dbReference type="Gene3D" id="1.20.1260.10">
    <property type="match status" value="1"/>
</dbReference>
<dbReference type="Pfam" id="PF13628">
    <property type="entry name" value="DUF4142"/>
    <property type="match status" value="1"/>
</dbReference>
<keyword evidence="2" id="KW-0732">Signal</keyword>
<name>A0A150Q8N3_SORCE</name>
<feature type="compositionally biased region" description="Low complexity" evidence="1">
    <location>
        <begin position="35"/>
        <end position="69"/>
    </location>
</feature>
<evidence type="ECO:0000256" key="2">
    <source>
        <dbReference type="SAM" id="SignalP"/>
    </source>
</evidence>
<dbReference type="EMBL" id="JEMA01000918">
    <property type="protein sequence ID" value="KYF64329.1"/>
    <property type="molecule type" value="Genomic_DNA"/>
</dbReference>
<proteinExistence type="predicted"/>
<dbReference type="PANTHER" id="PTHR38593">
    <property type="entry name" value="BLR2558 PROTEIN"/>
    <property type="match status" value="1"/>
</dbReference>
<evidence type="ECO:0000259" key="3">
    <source>
        <dbReference type="Pfam" id="PF13628"/>
    </source>
</evidence>
<comment type="caution">
    <text evidence="4">The sequence shown here is derived from an EMBL/GenBank/DDBJ whole genome shotgun (WGS) entry which is preliminary data.</text>
</comment>
<feature type="region of interest" description="Disordered" evidence="1">
    <location>
        <begin position="26"/>
        <end position="73"/>
    </location>
</feature>
<protein>
    <recommendedName>
        <fullName evidence="3">DUF4142 domain-containing protein</fullName>
    </recommendedName>
</protein>
<organism evidence="4 5">
    <name type="scientific">Sorangium cellulosum</name>
    <name type="common">Polyangium cellulosum</name>
    <dbReference type="NCBI Taxonomy" id="56"/>
    <lineage>
        <taxon>Bacteria</taxon>
        <taxon>Pseudomonadati</taxon>
        <taxon>Myxococcota</taxon>
        <taxon>Polyangia</taxon>
        <taxon>Polyangiales</taxon>
        <taxon>Polyangiaceae</taxon>
        <taxon>Sorangium</taxon>
    </lineage>
</organism>
<evidence type="ECO:0000313" key="5">
    <source>
        <dbReference type="Proteomes" id="UP000075260"/>
    </source>
</evidence>
<evidence type="ECO:0000313" key="4">
    <source>
        <dbReference type="EMBL" id="KYF64329.1"/>
    </source>
</evidence>
<dbReference type="InterPro" id="IPR012347">
    <property type="entry name" value="Ferritin-like"/>
</dbReference>
<reference evidence="4 5" key="1">
    <citation type="submission" date="2014-02" db="EMBL/GenBank/DDBJ databases">
        <title>The small core and large imbalanced accessory genome model reveals a collaborative survival strategy of Sorangium cellulosum strains in nature.</title>
        <authorList>
            <person name="Han K."/>
            <person name="Peng R."/>
            <person name="Blom J."/>
            <person name="Li Y.-Z."/>
        </authorList>
    </citation>
    <scope>NUCLEOTIDE SEQUENCE [LARGE SCALE GENOMIC DNA]</scope>
    <source>
        <strain evidence="4 5">So0008-312</strain>
    </source>
</reference>
<accession>A0A150Q8N3</accession>
<dbReference type="OrthoDB" id="7867467at2"/>